<comment type="caution">
    <text evidence="7">The sequence shown here is derived from an EMBL/GenBank/DDBJ whole genome shotgun (WGS) entry which is preliminary data.</text>
</comment>
<gene>
    <name evidence="7" type="primary">namA</name>
    <name evidence="7" type="ORF">KYK14_12700</name>
</gene>
<evidence type="ECO:0000259" key="6">
    <source>
        <dbReference type="Pfam" id="PF00724"/>
    </source>
</evidence>
<dbReference type="CDD" id="cd02932">
    <property type="entry name" value="OYE_YqiM_FMN"/>
    <property type="match status" value="1"/>
</dbReference>
<accession>A0ABS6X0U3</accession>
<evidence type="ECO:0000256" key="4">
    <source>
        <dbReference type="ARBA" id="ARBA00022857"/>
    </source>
</evidence>
<evidence type="ECO:0000256" key="3">
    <source>
        <dbReference type="ARBA" id="ARBA00022643"/>
    </source>
</evidence>
<evidence type="ECO:0000313" key="7">
    <source>
        <dbReference type="EMBL" id="MBW3129415.1"/>
    </source>
</evidence>
<dbReference type="InterPro" id="IPR001155">
    <property type="entry name" value="OxRdtase_FMN_N"/>
</dbReference>
<sequence>MNTLLFSPFKIKNVELKNRVVMSPMFTHSADEDGNITEWQRVHYGARALGQVGLVFLEAASIAQDSQVGERNLGIWADTHVPGLTAMVELLHSLGAKAGIQLSHAGRSTNAPGAVPMGPSPIPFSEQSPVPREMSQEDMRAVVAQYGAAARRATTSGFDILEIHGAHGGLVNTFLSPLSNQRQDEYGGSPENRYRFLSDVIREVKTHWEGPLFVRISSTDYQEGGNTPASFIPYARLMQADGVDLVDCSSGGIAPVQVTTYPGYQVPAAELIKREVGIATGAVGVILTGQQAEEILQKGQADLVYIGRQILKDPFWPRTAAQELGASIDVPEPYTRYGSKWLVAEPQAGG</sequence>
<keyword evidence="3" id="KW-0288">FMN</keyword>
<reference evidence="7 8" key="1">
    <citation type="submission" date="2021-07" db="EMBL/GenBank/DDBJ databases">
        <title>Hymenobacter profundi sp. nov., isolated from deep-sea water.</title>
        <authorList>
            <person name="Kim M.K."/>
        </authorList>
    </citation>
    <scope>NUCLEOTIDE SEQUENCE [LARGE SCALE GENOMIC DNA]</scope>
    <source>
        <strain evidence="7 8">M2</strain>
    </source>
</reference>
<dbReference type="PANTHER" id="PTHR43303">
    <property type="entry name" value="NADPH DEHYDROGENASE C23G7.10C-RELATED"/>
    <property type="match status" value="1"/>
</dbReference>
<dbReference type="Pfam" id="PF00724">
    <property type="entry name" value="Oxidored_FMN"/>
    <property type="match status" value="1"/>
</dbReference>
<comment type="cofactor">
    <cofactor evidence="1">
        <name>FMN</name>
        <dbReference type="ChEBI" id="CHEBI:58210"/>
    </cofactor>
</comment>
<dbReference type="Proteomes" id="UP000826188">
    <property type="component" value="Unassembled WGS sequence"/>
</dbReference>
<dbReference type="EC" id="1.6.99.1" evidence="7"/>
<dbReference type="GO" id="GO:0003959">
    <property type="term" value="F:NADPH dehydrogenase activity"/>
    <property type="evidence" value="ECO:0007669"/>
    <property type="project" value="UniProtKB-EC"/>
</dbReference>
<proteinExistence type="predicted"/>
<keyword evidence="2" id="KW-0285">Flavoprotein</keyword>
<feature type="domain" description="NADH:flavin oxidoreductase/NADH oxidase N-terminal" evidence="6">
    <location>
        <begin position="5"/>
        <end position="324"/>
    </location>
</feature>
<organism evidence="7 8">
    <name type="scientific">Hymenobacter profundi</name>
    <dbReference type="NCBI Taxonomy" id="1982110"/>
    <lineage>
        <taxon>Bacteria</taxon>
        <taxon>Pseudomonadati</taxon>
        <taxon>Bacteroidota</taxon>
        <taxon>Cytophagia</taxon>
        <taxon>Cytophagales</taxon>
        <taxon>Hymenobacteraceae</taxon>
        <taxon>Hymenobacter</taxon>
    </lineage>
</organism>
<dbReference type="NCBIfam" id="NF010047">
    <property type="entry name" value="PRK13523.1"/>
    <property type="match status" value="1"/>
</dbReference>
<dbReference type="InterPro" id="IPR044152">
    <property type="entry name" value="YqjM-like"/>
</dbReference>
<evidence type="ECO:0000256" key="5">
    <source>
        <dbReference type="ARBA" id="ARBA00023002"/>
    </source>
</evidence>
<keyword evidence="4" id="KW-0521">NADP</keyword>
<keyword evidence="5 7" id="KW-0560">Oxidoreductase</keyword>
<dbReference type="PANTHER" id="PTHR43303:SF4">
    <property type="entry name" value="NADPH DEHYDROGENASE C23G7.10C-RELATED"/>
    <property type="match status" value="1"/>
</dbReference>
<evidence type="ECO:0000313" key="8">
    <source>
        <dbReference type="Proteomes" id="UP000826188"/>
    </source>
</evidence>
<name>A0ABS6X0U3_9BACT</name>
<dbReference type="RefSeq" id="WP_219159252.1">
    <property type="nucleotide sequence ID" value="NZ_JAHWGL010000051.1"/>
</dbReference>
<keyword evidence="8" id="KW-1185">Reference proteome</keyword>
<evidence type="ECO:0000256" key="2">
    <source>
        <dbReference type="ARBA" id="ARBA00022630"/>
    </source>
</evidence>
<evidence type="ECO:0000256" key="1">
    <source>
        <dbReference type="ARBA" id="ARBA00001917"/>
    </source>
</evidence>
<protein>
    <submittedName>
        <fullName evidence="7">NADPH dehydrogenase NamA</fullName>
        <ecNumber evidence="7">1.6.99.1</ecNumber>
    </submittedName>
</protein>
<dbReference type="EMBL" id="JAHWGL010000051">
    <property type="protein sequence ID" value="MBW3129415.1"/>
    <property type="molecule type" value="Genomic_DNA"/>
</dbReference>